<dbReference type="Pfam" id="PF10975">
    <property type="entry name" value="DUF2802"/>
    <property type="match status" value="1"/>
</dbReference>
<sequence length="144" mass="15839">MNQYWLIGLAAAALVLALVSLIAIARIQSVLKAQTSNARWLQARMERIENEQGSIESALAGLGRHMDGFDQKLVQQAKRLEHVETRFESVATGDSTERGFDHALRLSAQGRVTLQELINDFGLSESEAQLLLRINQPNAGTRAG</sequence>
<reference evidence="1 2" key="1">
    <citation type="submission" date="2009-10" db="EMBL/GenBank/DDBJ databases">
        <title>Complete sequence of Halothiobacillus neapolitanus c2.</title>
        <authorList>
            <consortium name="US DOE Joint Genome Institute"/>
            <person name="Lucas S."/>
            <person name="Copeland A."/>
            <person name="Lapidus A."/>
            <person name="Glavina del Rio T."/>
            <person name="Tice H."/>
            <person name="Bruce D."/>
            <person name="Goodwin L."/>
            <person name="Pitluck S."/>
            <person name="Davenport K."/>
            <person name="Brettin T."/>
            <person name="Detter J.C."/>
            <person name="Han C."/>
            <person name="Tapia R."/>
            <person name="Larimer F."/>
            <person name="Land M."/>
            <person name="Hauser L."/>
            <person name="Kyrpides N."/>
            <person name="Mikhailova N."/>
            <person name="Kerfeld C."/>
            <person name="Cannon G."/>
            <person name="Heinhort S."/>
        </authorList>
    </citation>
    <scope>NUCLEOTIDE SEQUENCE [LARGE SCALE GENOMIC DNA]</scope>
    <source>
        <strain evidence="2">ATCC 23641 / c2</strain>
    </source>
</reference>
<evidence type="ECO:0008006" key="3">
    <source>
        <dbReference type="Google" id="ProtNLM"/>
    </source>
</evidence>
<name>D0KYQ1_HALNC</name>
<dbReference type="HOGENOM" id="CLU_1793798_0_0_6"/>
<dbReference type="EMBL" id="CP001801">
    <property type="protein sequence ID" value="ACX95574.1"/>
    <property type="molecule type" value="Genomic_DNA"/>
</dbReference>
<evidence type="ECO:0000313" key="1">
    <source>
        <dbReference type="EMBL" id="ACX95574.1"/>
    </source>
</evidence>
<evidence type="ECO:0000313" key="2">
    <source>
        <dbReference type="Proteomes" id="UP000009102"/>
    </source>
</evidence>
<dbReference type="InterPro" id="IPR021244">
    <property type="entry name" value="DUF2802"/>
</dbReference>
<accession>D0KYQ1</accession>
<dbReference type="Proteomes" id="UP000009102">
    <property type="component" value="Chromosome"/>
</dbReference>
<dbReference type="STRING" id="555778.Hneap_0725"/>
<proteinExistence type="predicted"/>
<dbReference type="KEGG" id="hna:Hneap_0725"/>
<keyword evidence="2" id="KW-1185">Reference proteome</keyword>
<dbReference type="AlphaFoldDB" id="D0KYQ1"/>
<dbReference type="OrthoDB" id="5801793at2"/>
<protein>
    <recommendedName>
        <fullName evidence="3">DUF2802 domain-containing protein</fullName>
    </recommendedName>
</protein>
<organism evidence="1 2">
    <name type="scientific">Halothiobacillus neapolitanus (strain ATCC 23641 / DSM 15147 / CIP 104769 / NCIMB 8539 / c2)</name>
    <name type="common">Thiobacillus neapolitanus</name>
    <dbReference type="NCBI Taxonomy" id="555778"/>
    <lineage>
        <taxon>Bacteria</taxon>
        <taxon>Pseudomonadati</taxon>
        <taxon>Pseudomonadota</taxon>
        <taxon>Gammaproteobacteria</taxon>
        <taxon>Chromatiales</taxon>
        <taxon>Halothiobacillaceae</taxon>
        <taxon>Halothiobacillus</taxon>
    </lineage>
</organism>
<dbReference type="RefSeq" id="WP_012823610.1">
    <property type="nucleotide sequence ID" value="NC_013422.1"/>
</dbReference>
<gene>
    <name evidence="1" type="ordered locus">Hneap_0725</name>
</gene>